<dbReference type="PANTHER" id="PTHR22836">
    <property type="entry name" value="WD40 REPEAT PROTEIN"/>
    <property type="match status" value="1"/>
</dbReference>
<protein>
    <recommendedName>
        <fullName evidence="7">Flowering time control protein FY</fullName>
    </recommendedName>
</protein>
<feature type="compositionally biased region" description="Pro residues" evidence="4">
    <location>
        <begin position="568"/>
        <end position="577"/>
    </location>
</feature>
<evidence type="ECO:0000313" key="6">
    <source>
        <dbReference type="Proteomes" id="UP001438707"/>
    </source>
</evidence>
<feature type="compositionally biased region" description="Low complexity" evidence="4">
    <location>
        <begin position="530"/>
        <end position="549"/>
    </location>
</feature>
<evidence type="ECO:0000256" key="3">
    <source>
        <dbReference type="PROSITE-ProRule" id="PRU00221"/>
    </source>
</evidence>
<feature type="compositionally biased region" description="Pro residues" evidence="4">
    <location>
        <begin position="598"/>
        <end position="607"/>
    </location>
</feature>
<dbReference type="EMBL" id="JALJOS010000001">
    <property type="protein sequence ID" value="KAK9844760.1"/>
    <property type="molecule type" value="Genomic_DNA"/>
</dbReference>
<feature type="repeat" description="WD" evidence="3">
    <location>
        <begin position="269"/>
        <end position="310"/>
    </location>
</feature>
<dbReference type="InterPro" id="IPR036322">
    <property type="entry name" value="WD40_repeat_dom_sf"/>
</dbReference>
<dbReference type="InterPro" id="IPR020472">
    <property type="entry name" value="WD40_PAC1"/>
</dbReference>
<feature type="region of interest" description="Disordered" evidence="4">
    <location>
        <begin position="1"/>
        <end position="24"/>
    </location>
</feature>
<dbReference type="Pfam" id="PF00400">
    <property type="entry name" value="WD40"/>
    <property type="match status" value="5"/>
</dbReference>
<evidence type="ECO:0000256" key="1">
    <source>
        <dbReference type="ARBA" id="ARBA00022574"/>
    </source>
</evidence>
<dbReference type="AlphaFoldDB" id="A0AAW1SFZ6"/>
<evidence type="ECO:0000313" key="5">
    <source>
        <dbReference type="EMBL" id="KAK9844760.1"/>
    </source>
</evidence>
<feature type="repeat" description="WD" evidence="3">
    <location>
        <begin position="226"/>
        <end position="267"/>
    </location>
</feature>
<feature type="compositionally biased region" description="Gly residues" evidence="4">
    <location>
        <begin position="610"/>
        <end position="621"/>
    </location>
</feature>
<dbReference type="InterPro" id="IPR019775">
    <property type="entry name" value="WD40_repeat_CS"/>
</dbReference>
<dbReference type="PRINTS" id="PR00320">
    <property type="entry name" value="GPROTEINBRPT"/>
</dbReference>
<dbReference type="GO" id="GO:0005847">
    <property type="term" value="C:mRNA cleavage and polyadenylation specificity factor complex"/>
    <property type="evidence" value="ECO:0007669"/>
    <property type="project" value="TreeGrafter"/>
</dbReference>
<name>A0AAW1SFZ6_9CHLO</name>
<dbReference type="PROSITE" id="PS00678">
    <property type="entry name" value="WD_REPEATS_1"/>
    <property type="match status" value="1"/>
</dbReference>
<dbReference type="InterPro" id="IPR001680">
    <property type="entry name" value="WD40_rpt"/>
</dbReference>
<dbReference type="Proteomes" id="UP001438707">
    <property type="component" value="Unassembled WGS sequence"/>
</dbReference>
<dbReference type="PROSITE" id="PS50294">
    <property type="entry name" value="WD_REPEATS_REGION"/>
    <property type="match status" value="3"/>
</dbReference>
<accession>A0AAW1SFZ6</accession>
<keyword evidence="2" id="KW-0677">Repeat</keyword>
<dbReference type="InterPro" id="IPR015943">
    <property type="entry name" value="WD40/YVTN_repeat-like_dom_sf"/>
</dbReference>
<feature type="compositionally biased region" description="Low complexity" evidence="4">
    <location>
        <begin position="622"/>
        <end position="633"/>
    </location>
</feature>
<reference evidence="5 6" key="1">
    <citation type="journal article" date="2024" name="Nat. Commun.">
        <title>Phylogenomics reveals the evolutionary origins of lichenization in chlorophyte algae.</title>
        <authorList>
            <person name="Puginier C."/>
            <person name="Libourel C."/>
            <person name="Otte J."/>
            <person name="Skaloud P."/>
            <person name="Haon M."/>
            <person name="Grisel S."/>
            <person name="Petersen M."/>
            <person name="Berrin J.G."/>
            <person name="Delaux P.M."/>
            <person name="Dal Grande F."/>
            <person name="Keller J."/>
        </authorList>
    </citation>
    <scope>NUCLEOTIDE SEQUENCE [LARGE SCALE GENOMIC DNA]</scope>
    <source>
        <strain evidence="5 6">SAG 2145</strain>
    </source>
</reference>
<dbReference type="SMART" id="SM00320">
    <property type="entry name" value="WD40"/>
    <property type="match status" value="7"/>
</dbReference>
<dbReference type="Gene3D" id="2.130.10.10">
    <property type="entry name" value="YVTN repeat-like/Quinoprotein amine dehydrogenase"/>
    <property type="match status" value="3"/>
</dbReference>
<dbReference type="InterPro" id="IPR045245">
    <property type="entry name" value="Pfs2-like"/>
</dbReference>
<feature type="compositionally biased region" description="Gly residues" evidence="4">
    <location>
        <begin position="660"/>
        <end position="673"/>
    </location>
</feature>
<dbReference type="SUPFAM" id="SSF50978">
    <property type="entry name" value="WD40 repeat-like"/>
    <property type="match status" value="1"/>
</dbReference>
<evidence type="ECO:0008006" key="7">
    <source>
        <dbReference type="Google" id="ProtNLM"/>
    </source>
</evidence>
<feature type="region of interest" description="Disordered" evidence="4">
    <location>
        <begin position="412"/>
        <end position="432"/>
    </location>
</feature>
<keyword evidence="6" id="KW-1185">Reference proteome</keyword>
<feature type="region of interest" description="Disordered" evidence="4">
    <location>
        <begin position="446"/>
        <end position="681"/>
    </location>
</feature>
<keyword evidence="1 3" id="KW-0853">WD repeat</keyword>
<feature type="repeat" description="WD" evidence="3">
    <location>
        <begin position="181"/>
        <end position="222"/>
    </location>
</feature>
<feature type="repeat" description="WD" evidence="3">
    <location>
        <begin position="366"/>
        <end position="390"/>
    </location>
</feature>
<organism evidence="5 6">
    <name type="scientific">Apatococcus lobatus</name>
    <dbReference type="NCBI Taxonomy" id="904363"/>
    <lineage>
        <taxon>Eukaryota</taxon>
        <taxon>Viridiplantae</taxon>
        <taxon>Chlorophyta</taxon>
        <taxon>core chlorophytes</taxon>
        <taxon>Trebouxiophyceae</taxon>
        <taxon>Chlorellales</taxon>
        <taxon>Chlorellaceae</taxon>
        <taxon>Apatococcus</taxon>
    </lineage>
</organism>
<evidence type="ECO:0000256" key="2">
    <source>
        <dbReference type="ARBA" id="ARBA00022737"/>
    </source>
</evidence>
<dbReference type="PANTHER" id="PTHR22836:SF0">
    <property type="entry name" value="PRE-MRNA 3' END PROCESSING PROTEIN WDR33"/>
    <property type="match status" value="1"/>
</dbReference>
<evidence type="ECO:0000256" key="4">
    <source>
        <dbReference type="SAM" id="MobiDB-lite"/>
    </source>
</evidence>
<comment type="caution">
    <text evidence="5">The sequence shown here is derived from an EMBL/GenBank/DDBJ whole genome shotgun (WGS) entry which is preliminary data.</text>
</comment>
<gene>
    <name evidence="5" type="ORF">WJX74_006517</name>
</gene>
<proteinExistence type="predicted"/>
<feature type="compositionally biased region" description="Pro residues" evidence="4">
    <location>
        <begin position="446"/>
        <end position="461"/>
    </location>
</feature>
<dbReference type="GO" id="GO:0031124">
    <property type="term" value="P:mRNA 3'-end processing"/>
    <property type="evidence" value="ECO:0007669"/>
    <property type="project" value="InterPro"/>
</dbReference>
<sequence>MALAHSGSQHLRGPAAAEAAEAHRNSWRAGNPVLARTVDPTGPYLKLLSEQEACSNTASPAHLSADPSSSLQILPPVAYDSSPVSSWATKLAHAAQGPSRVTAAAWFPDGRRCVTGFQNGSLLQWDGTTFQYLGNNNLHGTHIRCITWAHNGRFFLCGDGNLETKGKIIYWSPTLQPLQTLMVHEEAVQAVSLSPTDSKFATACSDGSIKIWDTAAFRQSQAEVKMSGHGGDILCAEWHPRMSMIASGSKDTLVKLWDPRSGKSLSADLRGHNQTVTSCSWNRNGNWLLTTSRDTLCKVWEVRMQRVLHDFKRDNEAVITAAWHPKHEEVFASGSQDGSVTHWLVSQPTTQTRVQTASPNDPTPSVLCLAWHPLGHLLCSGSADHYIRFWCRSRPGDPWWVKEDVRLSQSAPLEGDVADQRPAKAAGADGSIPGIGIAELVAPKPEAPAAPAVPPRPPGRPRPMEDGGQGPPPGSRSPFQPLHGLGPGNPYGPAFGHGMEQPLGARPGGYPVQMQPGWGHPGTPPPPGMAYPAGYGAPSRPPGSGMHHPGPGPQPGGIPMHPGHAHSPGPPYGPAGIPPHGMSMQQLPPGAAYGPGRPTSPGPPPPMYMQGGGLQPGGYPGPQGYPRGLPQQGRHLGPGMQQAGTSGMHLQAMGPRGLQGYPGRGPAGPYGRGGRIRPPRA</sequence>
<dbReference type="PROSITE" id="PS50082">
    <property type="entry name" value="WD_REPEATS_2"/>
    <property type="match status" value="4"/>
</dbReference>
<dbReference type="CDD" id="cd00200">
    <property type="entry name" value="WD40"/>
    <property type="match status" value="1"/>
</dbReference>